<keyword evidence="1" id="KW-0413">Isomerase</keyword>
<dbReference type="Gene3D" id="3.20.20.150">
    <property type="entry name" value="Divalent-metal-dependent TIM barrel enzymes"/>
    <property type="match status" value="1"/>
</dbReference>
<dbReference type="OrthoDB" id="2237247at2"/>
<keyword evidence="2" id="KW-1185">Reference proteome</keyword>
<gene>
    <name evidence="1" type="ORF">EC847_109109</name>
</gene>
<organism evidence="1 2">
    <name type="scientific">Scandinavium goeteborgense</name>
    <dbReference type="NCBI Taxonomy" id="1851514"/>
    <lineage>
        <taxon>Bacteria</taxon>
        <taxon>Pseudomonadati</taxon>
        <taxon>Pseudomonadota</taxon>
        <taxon>Gammaproteobacteria</taxon>
        <taxon>Enterobacterales</taxon>
        <taxon>Enterobacteriaceae</taxon>
        <taxon>Scandinavium</taxon>
    </lineage>
</organism>
<dbReference type="SUPFAM" id="SSF51658">
    <property type="entry name" value="Xylose isomerase-like"/>
    <property type="match status" value="1"/>
</dbReference>
<reference evidence="1 2" key="1">
    <citation type="submission" date="2019-03" db="EMBL/GenBank/DDBJ databases">
        <title>Genomic analyses of the natural microbiome of Caenorhabditis elegans.</title>
        <authorList>
            <person name="Samuel B."/>
        </authorList>
    </citation>
    <scope>NUCLEOTIDE SEQUENCE [LARGE SCALE GENOMIC DNA]</scope>
    <source>
        <strain evidence="1 2">BIGb0156</strain>
    </source>
</reference>
<proteinExistence type="predicted"/>
<evidence type="ECO:0000313" key="2">
    <source>
        <dbReference type="Proteomes" id="UP000295530"/>
    </source>
</evidence>
<protein>
    <submittedName>
        <fullName evidence="1">Sugar phosphate isomerase/epimerase</fullName>
    </submittedName>
</protein>
<dbReference type="EMBL" id="SNVX01000009">
    <property type="protein sequence ID" value="TDN57313.1"/>
    <property type="molecule type" value="Genomic_DNA"/>
</dbReference>
<evidence type="ECO:0000313" key="1">
    <source>
        <dbReference type="EMBL" id="TDN57313.1"/>
    </source>
</evidence>
<dbReference type="Proteomes" id="UP000295530">
    <property type="component" value="Unassembled WGS sequence"/>
</dbReference>
<comment type="caution">
    <text evidence="1">The sequence shown here is derived from an EMBL/GenBank/DDBJ whole genome shotgun (WGS) entry which is preliminary data.</text>
</comment>
<dbReference type="InterPro" id="IPR036237">
    <property type="entry name" value="Xyl_isomerase-like_sf"/>
</dbReference>
<sequence length="248" mass="27182">MARKIIVVTAAYGRDRVMALGGQRGVLSVIAAAGADGVEIRRELFAPQEIDALPQLAADIAQHNLMACYSAPEGLFETEGSLNPNLRALLLETQALNAAWLKLSLGHFTQPSALDTLRAILADSPVALVIENDQTDCGKLAPMQRFQAAVRVHSLPIRLTFDMGNWLWLGDSPEQAAHLLAPSVGYVHVKAAEPHHDGWRAITPDDNPRWAALLHALPDDVPRGIEFPLEGDDLVAVTRRYVRWLREE</sequence>
<name>A0A4R6EG67_SCAGO</name>
<dbReference type="GO" id="GO:0016853">
    <property type="term" value="F:isomerase activity"/>
    <property type="evidence" value="ECO:0007669"/>
    <property type="project" value="UniProtKB-KW"/>
</dbReference>
<accession>A0A4R6EG67</accession>
<dbReference type="AlphaFoldDB" id="A0A4R6EG67"/>
<dbReference type="RefSeq" id="WP_133461589.1">
    <property type="nucleotide sequence ID" value="NZ_SNVX01000009.1"/>
</dbReference>